<dbReference type="SUPFAM" id="SSF161098">
    <property type="entry name" value="MetI-like"/>
    <property type="match status" value="1"/>
</dbReference>
<evidence type="ECO:0000256" key="4">
    <source>
        <dbReference type="ARBA" id="ARBA00022692"/>
    </source>
</evidence>
<dbReference type="PANTHER" id="PTHR43163">
    <property type="entry name" value="DIPEPTIDE TRANSPORT SYSTEM PERMEASE PROTEIN DPPB-RELATED"/>
    <property type="match status" value="1"/>
</dbReference>
<keyword evidence="3" id="KW-1003">Cell membrane</keyword>
<dbReference type="RefSeq" id="WP_378761333.1">
    <property type="nucleotide sequence ID" value="NZ_JBHSLY010000002.1"/>
</dbReference>
<evidence type="ECO:0000256" key="6">
    <source>
        <dbReference type="ARBA" id="ARBA00023136"/>
    </source>
</evidence>
<evidence type="ECO:0000256" key="5">
    <source>
        <dbReference type="ARBA" id="ARBA00022989"/>
    </source>
</evidence>
<feature type="transmembrane region" description="Helical" evidence="7">
    <location>
        <begin position="104"/>
        <end position="128"/>
    </location>
</feature>
<dbReference type="Pfam" id="PF19300">
    <property type="entry name" value="BPD_transp_1_N"/>
    <property type="match status" value="1"/>
</dbReference>
<gene>
    <name evidence="9" type="ORF">GCM10025863_26070</name>
</gene>
<comment type="similarity">
    <text evidence="7">Belongs to the binding-protein-dependent transport system permease family.</text>
</comment>
<feature type="transmembrane region" description="Helical" evidence="7">
    <location>
        <begin position="7"/>
        <end position="30"/>
    </location>
</feature>
<feature type="domain" description="ABC transmembrane type-1" evidence="8">
    <location>
        <begin position="100"/>
        <end position="309"/>
    </location>
</feature>
<reference evidence="10" key="1">
    <citation type="journal article" date="2019" name="Int. J. Syst. Evol. Microbiol.">
        <title>The Global Catalogue of Microorganisms (GCM) 10K type strain sequencing project: providing services to taxonomists for standard genome sequencing and annotation.</title>
        <authorList>
            <consortium name="The Broad Institute Genomics Platform"/>
            <consortium name="The Broad Institute Genome Sequencing Center for Infectious Disease"/>
            <person name="Wu L."/>
            <person name="Ma J."/>
        </authorList>
    </citation>
    <scope>NUCLEOTIDE SEQUENCE [LARGE SCALE GENOMIC DNA]</scope>
    <source>
        <strain evidence="10">NBRC 106310</strain>
    </source>
</reference>
<evidence type="ECO:0000256" key="7">
    <source>
        <dbReference type="RuleBase" id="RU363032"/>
    </source>
</evidence>
<dbReference type="EMBL" id="AP027728">
    <property type="protein sequence ID" value="BDZ39993.1"/>
    <property type="molecule type" value="Genomic_DNA"/>
</dbReference>
<dbReference type="PANTHER" id="PTHR43163:SF6">
    <property type="entry name" value="DIPEPTIDE TRANSPORT SYSTEM PERMEASE PROTEIN DPPB-RELATED"/>
    <property type="match status" value="1"/>
</dbReference>
<dbReference type="InterPro" id="IPR000515">
    <property type="entry name" value="MetI-like"/>
</dbReference>
<feature type="transmembrane region" description="Helical" evidence="7">
    <location>
        <begin position="240"/>
        <end position="266"/>
    </location>
</feature>
<evidence type="ECO:0000256" key="1">
    <source>
        <dbReference type="ARBA" id="ARBA00004651"/>
    </source>
</evidence>
<evidence type="ECO:0000256" key="3">
    <source>
        <dbReference type="ARBA" id="ARBA00022475"/>
    </source>
</evidence>
<evidence type="ECO:0000256" key="2">
    <source>
        <dbReference type="ARBA" id="ARBA00022448"/>
    </source>
</evidence>
<sequence>MTRYVLIRLGMGVVTVWGVITAVFLALHAVPGGPAAVMLQGGAGGGDVNPAAVAALERELGLDRPLLVQYGSYLLDILRGDLGTSIKYSSPVGEIIATPFGNTVALVLMAIVIGCVVGIAFGALSAVWPGSVLDRVLSGLISVAVSTPGFVIAIFLSLFVGMSLGWFPSLGYTPIEDGFGDFLYHAFLPSLALSFGFLAMIGRVTRTSVLAVRREDWVRTARGMGLSRPRVFRRHVFRNAVNPVITVAGIQLGALLGATVLIEGVFNWPGIGSTLLNAINSRDYPLVQGIVIVFALVFVATSLLVDLMYRFLDPRVED</sequence>
<dbReference type="CDD" id="cd06261">
    <property type="entry name" value="TM_PBP2"/>
    <property type="match status" value="1"/>
</dbReference>
<dbReference type="PROSITE" id="PS50928">
    <property type="entry name" value="ABC_TM1"/>
    <property type="match status" value="1"/>
</dbReference>
<organism evidence="9 10">
    <name type="scientific">Microbacterium suwonense</name>
    <dbReference type="NCBI Taxonomy" id="683047"/>
    <lineage>
        <taxon>Bacteria</taxon>
        <taxon>Bacillati</taxon>
        <taxon>Actinomycetota</taxon>
        <taxon>Actinomycetes</taxon>
        <taxon>Micrococcales</taxon>
        <taxon>Microbacteriaceae</taxon>
        <taxon>Microbacterium</taxon>
    </lineage>
</organism>
<proteinExistence type="inferred from homology"/>
<keyword evidence="6 7" id="KW-0472">Membrane</keyword>
<accession>A0ABM8FWH8</accession>
<evidence type="ECO:0000259" key="8">
    <source>
        <dbReference type="PROSITE" id="PS50928"/>
    </source>
</evidence>
<dbReference type="InterPro" id="IPR045621">
    <property type="entry name" value="BPD_transp_1_N"/>
</dbReference>
<feature type="transmembrane region" description="Helical" evidence="7">
    <location>
        <begin position="286"/>
        <end position="305"/>
    </location>
</feature>
<keyword evidence="4 7" id="KW-0812">Transmembrane</keyword>
<comment type="subcellular location">
    <subcellularLocation>
        <location evidence="1 7">Cell membrane</location>
        <topology evidence="1 7">Multi-pass membrane protein</topology>
    </subcellularLocation>
</comment>
<dbReference type="Pfam" id="PF00528">
    <property type="entry name" value="BPD_transp_1"/>
    <property type="match status" value="1"/>
</dbReference>
<evidence type="ECO:0000313" key="10">
    <source>
        <dbReference type="Proteomes" id="UP001321543"/>
    </source>
</evidence>
<dbReference type="Proteomes" id="UP001321543">
    <property type="component" value="Chromosome"/>
</dbReference>
<keyword evidence="2 7" id="KW-0813">Transport</keyword>
<feature type="transmembrane region" description="Helical" evidence="7">
    <location>
        <begin position="182"/>
        <end position="204"/>
    </location>
</feature>
<evidence type="ECO:0000313" key="9">
    <source>
        <dbReference type="EMBL" id="BDZ39993.1"/>
    </source>
</evidence>
<feature type="transmembrane region" description="Helical" evidence="7">
    <location>
        <begin position="140"/>
        <end position="162"/>
    </location>
</feature>
<protein>
    <submittedName>
        <fullName evidence="9">ABC transporter permease</fullName>
    </submittedName>
</protein>
<keyword evidence="5 7" id="KW-1133">Transmembrane helix</keyword>
<dbReference type="Gene3D" id="1.10.3720.10">
    <property type="entry name" value="MetI-like"/>
    <property type="match status" value="1"/>
</dbReference>
<keyword evidence="10" id="KW-1185">Reference proteome</keyword>
<dbReference type="InterPro" id="IPR035906">
    <property type="entry name" value="MetI-like_sf"/>
</dbReference>
<name>A0ABM8FWH8_9MICO</name>